<dbReference type="InterPro" id="IPR029063">
    <property type="entry name" value="SAM-dependent_MTases_sf"/>
</dbReference>
<dbReference type="EMBL" id="UINC01182416">
    <property type="protein sequence ID" value="SVD92623.1"/>
    <property type="molecule type" value="Genomic_DNA"/>
</dbReference>
<sequence>VLEPSLLMSQKETVPSMNSRKHYFNSREPSNWVSRFAPLIREGGPILDVAAGGGRHGRFFLERGHPVTLLDQETETLQDLSSHPHASIVQKNLEDGSDWPLKDQFAAVLVVNYLHRPLTDHLLDALETGGVLIYET</sequence>
<dbReference type="SUPFAM" id="SSF53335">
    <property type="entry name" value="S-adenosyl-L-methionine-dependent methyltransferases"/>
    <property type="match status" value="1"/>
</dbReference>
<feature type="non-terminal residue" evidence="1">
    <location>
        <position position="1"/>
    </location>
</feature>
<proteinExistence type="predicted"/>
<accession>A0A382ZAW7</accession>
<dbReference type="Gene3D" id="3.40.50.150">
    <property type="entry name" value="Vaccinia Virus protein VP39"/>
    <property type="match status" value="1"/>
</dbReference>
<gene>
    <name evidence="1" type="ORF">METZ01_LOCUS445477</name>
</gene>
<reference evidence="1" key="1">
    <citation type="submission" date="2018-05" db="EMBL/GenBank/DDBJ databases">
        <authorList>
            <person name="Lanie J.A."/>
            <person name="Ng W.-L."/>
            <person name="Kazmierczak K.M."/>
            <person name="Andrzejewski T.M."/>
            <person name="Davidsen T.M."/>
            <person name="Wayne K.J."/>
            <person name="Tettelin H."/>
            <person name="Glass J.I."/>
            <person name="Rusch D."/>
            <person name="Podicherti R."/>
            <person name="Tsui H.-C.T."/>
            <person name="Winkler M.E."/>
        </authorList>
    </citation>
    <scope>NUCLEOTIDE SEQUENCE</scope>
</reference>
<evidence type="ECO:0008006" key="2">
    <source>
        <dbReference type="Google" id="ProtNLM"/>
    </source>
</evidence>
<organism evidence="1">
    <name type="scientific">marine metagenome</name>
    <dbReference type="NCBI Taxonomy" id="408172"/>
    <lineage>
        <taxon>unclassified sequences</taxon>
        <taxon>metagenomes</taxon>
        <taxon>ecological metagenomes</taxon>
    </lineage>
</organism>
<protein>
    <recommendedName>
        <fullName evidence="2">Methyltransferase domain-containing protein</fullName>
    </recommendedName>
</protein>
<name>A0A382ZAW7_9ZZZZ</name>
<feature type="non-terminal residue" evidence="1">
    <location>
        <position position="136"/>
    </location>
</feature>
<dbReference type="AlphaFoldDB" id="A0A382ZAW7"/>
<evidence type="ECO:0000313" key="1">
    <source>
        <dbReference type="EMBL" id="SVD92623.1"/>
    </source>
</evidence>